<comment type="caution">
    <text evidence="3">The sequence shown here is derived from an EMBL/GenBank/DDBJ whole genome shotgun (WGS) entry which is preliminary data.</text>
</comment>
<feature type="transmembrane region" description="Helical" evidence="2">
    <location>
        <begin position="230"/>
        <end position="252"/>
    </location>
</feature>
<feature type="transmembrane region" description="Helical" evidence="2">
    <location>
        <begin position="190"/>
        <end position="210"/>
    </location>
</feature>
<keyword evidence="2" id="KW-0812">Transmembrane</keyword>
<evidence type="ECO:0000313" key="4">
    <source>
        <dbReference type="Proteomes" id="UP000054988"/>
    </source>
</evidence>
<feature type="transmembrane region" description="Helical" evidence="2">
    <location>
        <begin position="145"/>
        <end position="170"/>
    </location>
</feature>
<feature type="transmembrane region" description="Helical" evidence="2">
    <location>
        <begin position="258"/>
        <end position="281"/>
    </location>
</feature>
<feature type="transmembrane region" description="Helical" evidence="2">
    <location>
        <begin position="114"/>
        <end position="133"/>
    </location>
</feature>
<keyword evidence="2" id="KW-0472">Membrane</keyword>
<organism evidence="3 4">
    <name type="scientific">Moniliophthora roreri</name>
    <name type="common">Frosty pod rot fungus</name>
    <name type="synonym">Monilia roreri</name>
    <dbReference type="NCBI Taxonomy" id="221103"/>
    <lineage>
        <taxon>Eukaryota</taxon>
        <taxon>Fungi</taxon>
        <taxon>Dikarya</taxon>
        <taxon>Basidiomycota</taxon>
        <taxon>Agaricomycotina</taxon>
        <taxon>Agaricomycetes</taxon>
        <taxon>Agaricomycetidae</taxon>
        <taxon>Agaricales</taxon>
        <taxon>Marasmiineae</taxon>
        <taxon>Marasmiaceae</taxon>
        <taxon>Moniliophthora</taxon>
    </lineage>
</organism>
<feature type="region of interest" description="Disordered" evidence="1">
    <location>
        <begin position="540"/>
        <end position="563"/>
    </location>
</feature>
<feature type="compositionally biased region" description="Basic and acidic residues" evidence="1">
    <location>
        <begin position="548"/>
        <end position="563"/>
    </location>
</feature>
<feature type="transmembrane region" description="Helical" evidence="2">
    <location>
        <begin position="484"/>
        <end position="504"/>
    </location>
</feature>
<keyword evidence="2" id="KW-1133">Transmembrane helix</keyword>
<dbReference type="EMBL" id="LATX01001548">
    <property type="protein sequence ID" value="KTB40815.1"/>
    <property type="molecule type" value="Genomic_DNA"/>
</dbReference>
<sequence>MSNEFAFESIYSVQGVLLVPFVSVGLTLLFLGFYILLFGMVIYFMRTRSNMANNKFHLGCMITLFILSVSSALLGASIVLREAVLGFHAASTKDIEPLMDWEMPNNTLHLVLDAFHGISYVLANTIADGILLYRCFLIWESKKQIFIIPFLICLCTNVMGFIGHVVFYAAAGAYQYELAMSANTVDEVFLIANAANTTLLTLMIAGRIWWRTRNARTYLDQATERTYKRIILVLIESGFIYSASLITNVVIIHSASSLGYGLGLNSVIALMVGIAPTLIMLRTSLGWAESPVHESRMVSPLQFEPSRVSASATNSDQTSGVTPPNIPHLVPEVFGEILYVLANCIADSILLHRCFVIWKSMKRLSIIPLFLATNALGLVRHSMYSAAIGMKQYEKTLPLTLIIAGYNIANAINTAILTLVIACRIWWMMRDARNFMGQEVERTYKRIILILAESGFLHSASIIANESVIQSPRSLGFGLDLNATVSLMVGIAPTLIILRTSLGLTKSAVPNSRMLSTLRFGDPPAATNGQNSEVRSIDLEQGSANGSEKSEAQKIERSDASNA</sequence>
<feature type="transmembrane region" description="Helical" evidence="2">
    <location>
        <begin position="403"/>
        <end position="427"/>
    </location>
</feature>
<gene>
    <name evidence="3" type="ORF">WG66_6619</name>
</gene>
<dbReference type="AlphaFoldDB" id="A0A0W0FWT8"/>
<feature type="transmembrane region" description="Helical" evidence="2">
    <location>
        <begin position="56"/>
        <end position="80"/>
    </location>
</feature>
<feature type="transmembrane region" description="Helical" evidence="2">
    <location>
        <begin position="447"/>
        <end position="464"/>
    </location>
</feature>
<evidence type="ECO:0000313" key="3">
    <source>
        <dbReference type="EMBL" id="KTB40815.1"/>
    </source>
</evidence>
<protein>
    <submittedName>
        <fullName evidence="3">Uncharacterized protein</fullName>
    </submittedName>
</protein>
<feature type="transmembrane region" description="Helical" evidence="2">
    <location>
        <begin position="364"/>
        <end position="383"/>
    </location>
</feature>
<dbReference type="Proteomes" id="UP000054988">
    <property type="component" value="Unassembled WGS sequence"/>
</dbReference>
<name>A0A0W0FWT8_MONRR</name>
<accession>A0A0W0FWT8</accession>
<reference evidence="3 4" key="1">
    <citation type="submission" date="2015-12" db="EMBL/GenBank/DDBJ databases">
        <title>Draft genome sequence of Moniliophthora roreri, the causal agent of frosty pod rot of cacao.</title>
        <authorList>
            <person name="Aime M.C."/>
            <person name="Diaz-Valderrama J.R."/>
            <person name="Kijpornyongpan T."/>
            <person name="Phillips-Mora W."/>
        </authorList>
    </citation>
    <scope>NUCLEOTIDE SEQUENCE [LARGE SCALE GENOMIC DNA]</scope>
    <source>
        <strain evidence="3 4">MCA 2952</strain>
    </source>
</reference>
<evidence type="ECO:0000256" key="1">
    <source>
        <dbReference type="SAM" id="MobiDB-lite"/>
    </source>
</evidence>
<feature type="transmembrane region" description="Helical" evidence="2">
    <location>
        <begin position="20"/>
        <end position="44"/>
    </location>
</feature>
<proteinExistence type="predicted"/>
<evidence type="ECO:0000256" key="2">
    <source>
        <dbReference type="SAM" id="Phobius"/>
    </source>
</evidence>